<dbReference type="InterPro" id="IPR011551">
    <property type="entry name" value="NTP_PyrPHydrolase_MazG"/>
</dbReference>
<dbReference type="FunFam" id="1.10.287.1080:FF:000001">
    <property type="entry name" value="Nucleoside triphosphate pyrophosphohydrolase"/>
    <property type="match status" value="1"/>
</dbReference>
<dbReference type="GO" id="GO:0046076">
    <property type="term" value="P:dTTP catabolic process"/>
    <property type="evidence" value="ECO:0007669"/>
    <property type="project" value="TreeGrafter"/>
</dbReference>
<dbReference type="EC" id="3.6.1.8" evidence="3"/>
<dbReference type="GO" id="GO:0006203">
    <property type="term" value="P:dGTP catabolic process"/>
    <property type="evidence" value="ECO:0007669"/>
    <property type="project" value="TreeGrafter"/>
</dbReference>
<dbReference type="RefSeq" id="WP_091825280.1">
    <property type="nucleotide sequence ID" value="NZ_FNRJ01000005.1"/>
</dbReference>
<name>A0A1H4CKJ6_9GAMM</name>
<evidence type="ECO:0000256" key="1">
    <source>
        <dbReference type="ARBA" id="ARBA00052141"/>
    </source>
</evidence>
<dbReference type="EMBL" id="FNRJ01000005">
    <property type="protein sequence ID" value="SEA60843.1"/>
    <property type="molecule type" value="Genomic_DNA"/>
</dbReference>
<accession>A0A1H4CKJ6</accession>
<reference evidence="7" key="1">
    <citation type="submission" date="2016-10" db="EMBL/GenBank/DDBJ databases">
        <authorList>
            <person name="Varghese N."/>
            <person name="Submissions S."/>
        </authorList>
    </citation>
    <scope>NUCLEOTIDE SEQUENCE [LARGE SCALE GENOMIC DNA]</scope>
    <source>
        <strain evidence="7">DSM 11526</strain>
    </source>
</reference>
<dbReference type="SUPFAM" id="SSF101386">
    <property type="entry name" value="all-alpha NTP pyrophosphatases"/>
    <property type="match status" value="2"/>
</dbReference>
<evidence type="ECO:0000313" key="6">
    <source>
        <dbReference type="EMBL" id="SEA60843.1"/>
    </source>
</evidence>
<dbReference type="Proteomes" id="UP000242469">
    <property type="component" value="Unassembled WGS sequence"/>
</dbReference>
<dbReference type="NCBIfam" id="TIGR00444">
    <property type="entry name" value="mazG"/>
    <property type="match status" value="1"/>
</dbReference>
<dbReference type="GO" id="GO:0047693">
    <property type="term" value="F:ATP diphosphatase activity"/>
    <property type="evidence" value="ECO:0007669"/>
    <property type="project" value="UniProtKB-EC"/>
</dbReference>
<dbReference type="AlphaFoldDB" id="A0A1H4CKJ6"/>
<dbReference type="CDD" id="cd11528">
    <property type="entry name" value="NTP-PPase_MazG_Nterm"/>
    <property type="match status" value="1"/>
</dbReference>
<evidence type="ECO:0000256" key="3">
    <source>
        <dbReference type="ARBA" id="ARBA00066372"/>
    </source>
</evidence>
<evidence type="ECO:0000256" key="4">
    <source>
        <dbReference type="ARBA" id="ARBA00074799"/>
    </source>
</evidence>
<comment type="catalytic activity">
    <reaction evidence="1">
        <text>ATP + H2O = AMP + diphosphate + H(+)</text>
        <dbReference type="Rhea" id="RHEA:14245"/>
        <dbReference type="ChEBI" id="CHEBI:15377"/>
        <dbReference type="ChEBI" id="CHEBI:15378"/>
        <dbReference type="ChEBI" id="CHEBI:30616"/>
        <dbReference type="ChEBI" id="CHEBI:33019"/>
        <dbReference type="ChEBI" id="CHEBI:456215"/>
        <dbReference type="EC" id="3.6.1.8"/>
    </reaction>
</comment>
<dbReference type="Gene3D" id="1.10.287.1080">
    <property type="entry name" value="MazG-like"/>
    <property type="match status" value="2"/>
</dbReference>
<dbReference type="OrthoDB" id="9808939at2"/>
<sequence length="267" mass="30804">MSYSLDDLIRLMDALREPDSGCPWDLQQTFASIVPHTLEEAYEVADCIEREDWEHLRDELGDLLFQVVFYARLADEQGWFDLHRIIDQLVTKLIRRHPHVFPNGSLNSAGVDAIAVEQVNRNWETIKQQEREAKSRTGVLDDIPVGLPALSRAAKLQRRAARVGFDWPDTQGVLDKIEEEIAELREALAKGDLDNAREEIGDLLFAQVNLARHLEIDPEQAVRHTNAKFERRFRHVESRVADSGQVWEQLSLDQLDHWWEEAKQKGL</sequence>
<dbReference type="GO" id="GO:0046061">
    <property type="term" value="P:dATP catabolic process"/>
    <property type="evidence" value="ECO:0007669"/>
    <property type="project" value="TreeGrafter"/>
</dbReference>
<feature type="domain" description="NTP pyrophosphohydrolase MazG-like" evidence="5">
    <location>
        <begin position="174"/>
        <end position="236"/>
    </location>
</feature>
<evidence type="ECO:0000313" key="7">
    <source>
        <dbReference type="Proteomes" id="UP000242469"/>
    </source>
</evidence>
<dbReference type="InterPro" id="IPR048015">
    <property type="entry name" value="NTP-PPase_MazG-like_N"/>
</dbReference>
<dbReference type="InterPro" id="IPR004518">
    <property type="entry name" value="MazG-like_dom"/>
</dbReference>
<dbReference type="PANTHER" id="PTHR30522">
    <property type="entry name" value="NUCLEOSIDE TRIPHOSPHATE PYROPHOSPHOHYDROLASE"/>
    <property type="match status" value="1"/>
</dbReference>
<dbReference type="PANTHER" id="PTHR30522:SF0">
    <property type="entry name" value="NUCLEOSIDE TRIPHOSPHATE PYROPHOSPHOHYDROLASE"/>
    <property type="match status" value="1"/>
</dbReference>
<dbReference type="FunFam" id="1.10.287.1080:FF:000003">
    <property type="entry name" value="Nucleoside triphosphate pyrophosphohydrolase"/>
    <property type="match status" value="1"/>
</dbReference>
<dbReference type="GO" id="GO:0046081">
    <property type="term" value="P:dUTP catabolic process"/>
    <property type="evidence" value="ECO:0007669"/>
    <property type="project" value="TreeGrafter"/>
</dbReference>
<dbReference type="GO" id="GO:0046047">
    <property type="term" value="P:TTP catabolic process"/>
    <property type="evidence" value="ECO:0007669"/>
    <property type="project" value="TreeGrafter"/>
</dbReference>
<organism evidence="6 7">
    <name type="scientific">Marinobacterium iners DSM 11526</name>
    <dbReference type="NCBI Taxonomy" id="1122198"/>
    <lineage>
        <taxon>Bacteria</taxon>
        <taxon>Pseudomonadati</taxon>
        <taxon>Pseudomonadota</taxon>
        <taxon>Gammaproteobacteria</taxon>
        <taxon>Oceanospirillales</taxon>
        <taxon>Oceanospirillaceae</taxon>
        <taxon>Marinobacterium</taxon>
    </lineage>
</organism>
<dbReference type="GO" id="GO:0046052">
    <property type="term" value="P:UTP catabolic process"/>
    <property type="evidence" value="ECO:0007669"/>
    <property type="project" value="TreeGrafter"/>
</dbReference>
<keyword evidence="7" id="KW-1185">Reference proteome</keyword>
<feature type="domain" description="NTP pyrophosphohydrolase MazG-like" evidence="5">
    <location>
        <begin position="28"/>
        <end position="101"/>
    </location>
</feature>
<comment type="similarity">
    <text evidence="2">Belongs to the nucleoside triphosphate pyrophosphohydrolase family.</text>
</comment>
<evidence type="ECO:0000259" key="5">
    <source>
        <dbReference type="Pfam" id="PF03819"/>
    </source>
</evidence>
<dbReference type="GO" id="GO:0006950">
    <property type="term" value="P:response to stress"/>
    <property type="evidence" value="ECO:0007669"/>
    <property type="project" value="UniProtKB-ARBA"/>
</dbReference>
<dbReference type="InterPro" id="IPR048011">
    <property type="entry name" value="NTP-PPase_MazG-like_C"/>
</dbReference>
<dbReference type="CDD" id="cd11529">
    <property type="entry name" value="NTP-PPase_MazG_Cterm"/>
    <property type="match status" value="1"/>
</dbReference>
<gene>
    <name evidence="6" type="ORF">SAMN02745729_10543</name>
</gene>
<evidence type="ECO:0000256" key="2">
    <source>
        <dbReference type="ARBA" id="ARBA00061115"/>
    </source>
</evidence>
<protein>
    <recommendedName>
        <fullName evidence="4">Nucleoside triphosphate pyrophosphohydrolase</fullName>
        <ecNumber evidence="3">3.6.1.8</ecNumber>
    </recommendedName>
</protein>
<dbReference type="NCBIfam" id="NF007113">
    <property type="entry name" value="PRK09562.1"/>
    <property type="match status" value="1"/>
</dbReference>
<dbReference type="STRING" id="1122198.SAMN02745729_10543"/>
<dbReference type="Pfam" id="PF03819">
    <property type="entry name" value="MazG"/>
    <property type="match status" value="2"/>
</dbReference>
<proteinExistence type="inferred from homology"/>